<dbReference type="KEGG" id="sflv:IC614_08280"/>
<feature type="binding site" evidence="12">
    <location>
        <begin position="83"/>
        <end position="84"/>
    </location>
    <ligand>
        <name>beta-D-galactose</name>
        <dbReference type="ChEBI" id="CHEBI:27667"/>
    </ligand>
</feature>
<comment type="similarity">
    <text evidence="3 9">Belongs to the aldose epimerase family.</text>
</comment>
<dbReference type="CDD" id="cd09019">
    <property type="entry name" value="galactose_mutarotase_like"/>
    <property type="match status" value="1"/>
</dbReference>
<dbReference type="EC" id="5.1.3.3" evidence="9"/>
<name>A0A7T2GIA1_9SPHN</name>
<dbReference type="InterPro" id="IPR015443">
    <property type="entry name" value="Aldose_1-epimerase"/>
</dbReference>
<dbReference type="PANTHER" id="PTHR10091">
    <property type="entry name" value="ALDOSE-1-EPIMERASE"/>
    <property type="match status" value="1"/>
</dbReference>
<dbReference type="SUPFAM" id="SSF74650">
    <property type="entry name" value="Galactose mutarotase-like"/>
    <property type="match status" value="1"/>
</dbReference>
<dbReference type="FunFam" id="2.70.98.10:FF:000003">
    <property type="entry name" value="Aldose 1-epimerase"/>
    <property type="match status" value="1"/>
</dbReference>
<gene>
    <name evidence="13" type="ORF">IC614_08280</name>
</gene>
<dbReference type="NCBIfam" id="NF008277">
    <property type="entry name" value="PRK11055.1"/>
    <property type="match status" value="1"/>
</dbReference>
<accession>A0A7T2GIA1</accession>
<sequence>MKAADVRRAAFGKLPDGRVVEAVTLTNGNGVEVRIITFGAAIQSVIVPDRDGGKADVALGYPTLDGYLAGSEYFGATVGRVANRIAQGRFTLDGKPFLLPVNNGPNSLHGGTTGFDKALWTIISVTRGARQSVTLRHVSPDGDQGYPGTLTVTATYSLDENNVLAVDYGATTDRTTIVNLSNHAYWNLAGEGSADGAMGHLLTIPADHYLPTDATAIPTGEFRLVGGTAFDFRKPIAVGARVRDASDEQIRFGRGYDHNWVVDRHIAAAPRLLARVEEPKSGRVLEVLSTQPGLQFYSGNFLDGTIVGKGGKLYRQGDAIALEPQMFPDTPNRPEFGSVRLEPGQTYRNLILFRFSAIGVP</sequence>
<comment type="subcellular location">
    <subcellularLocation>
        <location evidence="1">Cytoplasm</location>
    </subcellularLocation>
</comment>
<evidence type="ECO:0000256" key="2">
    <source>
        <dbReference type="ARBA" id="ARBA00005028"/>
    </source>
</evidence>
<dbReference type="PIRSF" id="PIRSF005096">
    <property type="entry name" value="GALM"/>
    <property type="match status" value="1"/>
</dbReference>
<dbReference type="InterPro" id="IPR011013">
    <property type="entry name" value="Gal_mutarotase_sf_dom"/>
</dbReference>
<organism evidence="13 14">
    <name type="scientific">Allosphingosinicella flava</name>
    <dbReference type="NCBI Taxonomy" id="2771430"/>
    <lineage>
        <taxon>Bacteria</taxon>
        <taxon>Pseudomonadati</taxon>
        <taxon>Pseudomonadota</taxon>
        <taxon>Alphaproteobacteria</taxon>
        <taxon>Sphingomonadales</taxon>
        <taxon>Sphingomonadaceae</taxon>
        <taxon>Allosphingosinicella</taxon>
    </lineage>
</organism>
<evidence type="ECO:0000256" key="3">
    <source>
        <dbReference type="ARBA" id="ARBA00006206"/>
    </source>
</evidence>
<feature type="active site" description="Proton donor" evidence="10">
    <location>
        <position position="183"/>
    </location>
</feature>
<feature type="binding site" evidence="11">
    <location>
        <position position="257"/>
    </location>
    <ligand>
        <name>beta-D-galactose</name>
        <dbReference type="ChEBI" id="CHEBI:27667"/>
    </ligand>
</feature>
<dbReference type="InterPro" id="IPR014718">
    <property type="entry name" value="GH-type_carb-bd"/>
</dbReference>
<dbReference type="PANTHER" id="PTHR10091:SF0">
    <property type="entry name" value="GALACTOSE MUTAROTASE"/>
    <property type="match status" value="1"/>
</dbReference>
<dbReference type="GO" id="GO:0030246">
    <property type="term" value="F:carbohydrate binding"/>
    <property type="evidence" value="ECO:0007669"/>
    <property type="project" value="InterPro"/>
</dbReference>
<reference evidence="13 14" key="1">
    <citation type="submission" date="2020-11" db="EMBL/GenBank/DDBJ databases">
        <title>Genome seq and assembly of Sphingosinicella sp.</title>
        <authorList>
            <person name="Chhetri G."/>
        </authorList>
    </citation>
    <scope>NUCLEOTIDE SEQUENCE [LARGE SCALE GENOMIC DNA]</scope>
    <source>
        <strain evidence="13 14">UDD2</strain>
    </source>
</reference>
<comment type="subunit">
    <text evidence="4">Monomer.</text>
</comment>
<comment type="catalytic activity">
    <reaction evidence="9">
        <text>alpha-D-glucose = beta-D-glucose</text>
        <dbReference type="Rhea" id="RHEA:10264"/>
        <dbReference type="ChEBI" id="CHEBI:15903"/>
        <dbReference type="ChEBI" id="CHEBI:17925"/>
        <dbReference type="EC" id="5.1.3.3"/>
    </reaction>
</comment>
<evidence type="ECO:0000256" key="12">
    <source>
        <dbReference type="PIRSR" id="PIRSR005096-3"/>
    </source>
</evidence>
<dbReference type="EMBL" id="CP065592">
    <property type="protein sequence ID" value="QPQ54349.1"/>
    <property type="molecule type" value="Genomic_DNA"/>
</dbReference>
<dbReference type="Gene3D" id="2.70.98.10">
    <property type="match status" value="1"/>
</dbReference>
<evidence type="ECO:0000256" key="4">
    <source>
        <dbReference type="ARBA" id="ARBA00011245"/>
    </source>
</evidence>
<dbReference type="RefSeq" id="WP_200970876.1">
    <property type="nucleotide sequence ID" value="NZ_CP065592.1"/>
</dbReference>
<keyword evidence="6" id="KW-0597">Phosphoprotein</keyword>
<protein>
    <recommendedName>
        <fullName evidence="9">Aldose 1-epimerase</fullName>
        <ecNumber evidence="9">5.1.3.3</ecNumber>
    </recommendedName>
</protein>
<evidence type="ECO:0000256" key="10">
    <source>
        <dbReference type="PIRSR" id="PIRSR005096-1"/>
    </source>
</evidence>
<keyword evidence="14" id="KW-1185">Reference proteome</keyword>
<keyword evidence="5" id="KW-0963">Cytoplasm</keyword>
<feature type="active site" description="Proton acceptor" evidence="10">
    <location>
        <position position="323"/>
    </location>
</feature>
<keyword evidence="7 9" id="KW-0413">Isomerase</keyword>
<dbReference type="GO" id="GO:0006006">
    <property type="term" value="P:glucose metabolic process"/>
    <property type="evidence" value="ECO:0007669"/>
    <property type="project" value="TreeGrafter"/>
</dbReference>
<proteinExistence type="inferred from homology"/>
<dbReference type="GO" id="GO:0033499">
    <property type="term" value="P:galactose catabolic process via UDP-galactose, Leloir pathway"/>
    <property type="evidence" value="ECO:0007669"/>
    <property type="project" value="TreeGrafter"/>
</dbReference>
<evidence type="ECO:0000313" key="13">
    <source>
        <dbReference type="EMBL" id="QPQ54349.1"/>
    </source>
</evidence>
<keyword evidence="8 9" id="KW-0119">Carbohydrate metabolism</keyword>
<dbReference type="GO" id="GO:0004034">
    <property type="term" value="F:aldose 1-epimerase activity"/>
    <property type="evidence" value="ECO:0007669"/>
    <property type="project" value="UniProtKB-EC"/>
</dbReference>
<evidence type="ECO:0000256" key="5">
    <source>
        <dbReference type="ARBA" id="ARBA00022490"/>
    </source>
</evidence>
<feature type="binding site" evidence="12">
    <location>
        <begin position="183"/>
        <end position="185"/>
    </location>
    <ligand>
        <name>beta-D-galactose</name>
        <dbReference type="ChEBI" id="CHEBI:27667"/>
    </ligand>
</feature>
<evidence type="ECO:0000256" key="9">
    <source>
        <dbReference type="PIRNR" id="PIRNR005096"/>
    </source>
</evidence>
<dbReference type="InterPro" id="IPR047215">
    <property type="entry name" value="Galactose_mutarotase-like"/>
</dbReference>
<dbReference type="InterPro" id="IPR008183">
    <property type="entry name" value="Aldose_1/G6P_1-epimerase"/>
</dbReference>
<dbReference type="Proteomes" id="UP000594873">
    <property type="component" value="Chromosome"/>
</dbReference>
<dbReference type="GO" id="GO:0005737">
    <property type="term" value="C:cytoplasm"/>
    <property type="evidence" value="ECO:0007669"/>
    <property type="project" value="UniProtKB-SubCell"/>
</dbReference>
<dbReference type="UniPathway" id="UPA00242"/>
<comment type="pathway">
    <text evidence="2 9">Carbohydrate metabolism; hexose metabolism.</text>
</comment>
<evidence type="ECO:0000256" key="11">
    <source>
        <dbReference type="PIRSR" id="PIRSR005096-2"/>
    </source>
</evidence>
<dbReference type="AlphaFoldDB" id="A0A7T2GIA1"/>
<dbReference type="Pfam" id="PF01263">
    <property type="entry name" value="Aldose_epim"/>
    <property type="match status" value="1"/>
</dbReference>
<evidence type="ECO:0000256" key="7">
    <source>
        <dbReference type="ARBA" id="ARBA00023235"/>
    </source>
</evidence>
<evidence type="ECO:0000256" key="1">
    <source>
        <dbReference type="ARBA" id="ARBA00004496"/>
    </source>
</evidence>
<evidence type="ECO:0000256" key="8">
    <source>
        <dbReference type="ARBA" id="ARBA00023277"/>
    </source>
</evidence>
<evidence type="ECO:0000256" key="6">
    <source>
        <dbReference type="ARBA" id="ARBA00022553"/>
    </source>
</evidence>
<evidence type="ECO:0000313" key="14">
    <source>
        <dbReference type="Proteomes" id="UP000594873"/>
    </source>
</evidence>